<evidence type="ECO:0000256" key="5">
    <source>
        <dbReference type="SAM" id="Coils"/>
    </source>
</evidence>
<evidence type="ECO:0000256" key="3">
    <source>
        <dbReference type="ARBA" id="ARBA00022898"/>
    </source>
</evidence>
<dbReference type="EC" id="2.6.1.44" evidence="4"/>
<dbReference type="InterPro" id="IPR015424">
    <property type="entry name" value="PyrdxlP-dep_Trfase"/>
</dbReference>
<dbReference type="PIRSF" id="PIRSF000524">
    <property type="entry name" value="SPT"/>
    <property type="match status" value="1"/>
</dbReference>
<evidence type="ECO:0000313" key="7">
    <source>
        <dbReference type="EMBL" id="KAH9413080.1"/>
    </source>
</evidence>
<dbReference type="InterPro" id="IPR015422">
    <property type="entry name" value="PyrdxlP-dep_Trfase_small"/>
</dbReference>
<name>A0ABQ8IRZ4_DERPT</name>
<dbReference type="InterPro" id="IPR015421">
    <property type="entry name" value="PyrdxlP-dep_Trfase_major"/>
</dbReference>
<keyword evidence="5" id="KW-0175">Coiled coil</keyword>
<evidence type="ECO:0000313" key="8">
    <source>
        <dbReference type="Proteomes" id="UP000887458"/>
    </source>
</evidence>
<dbReference type="EMBL" id="NJHN03000123">
    <property type="protein sequence ID" value="KAH9413080.1"/>
    <property type="molecule type" value="Genomic_DNA"/>
</dbReference>
<reference evidence="7 8" key="2">
    <citation type="journal article" date="2022" name="Mol. Biol. Evol.">
        <title>Comparative Genomics Reveals Insights into the Divergent Evolution of Astigmatic Mites and Household Pest Adaptations.</title>
        <authorList>
            <person name="Xiong Q."/>
            <person name="Wan A.T."/>
            <person name="Liu X."/>
            <person name="Fung C.S."/>
            <person name="Xiao X."/>
            <person name="Malainual N."/>
            <person name="Hou J."/>
            <person name="Wang L."/>
            <person name="Wang M."/>
            <person name="Yang K.Y."/>
            <person name="Cui Y."/>
            <person name="Leung E.L."/>
            <person name="Nong W."/>
            <person name="Shin S.K."/>
            <person name="Au S.W."/>
            <person name="Jeong K.Y."/>
            <person name="Chew F.T."/>
            <person name="Hui J.H."/>
            <person name="Leung T.F."/>
            <person name="Tungtrongchitr A."/>
            <person name="Zhong N."/>
            <person name="Liu Z."/>
            <person name="Tsui S.K."/>
        </authorList>
    </citation>
    <scope>NUCLEOTIDE SEQUENCE [LARGE SCALE GENOMIC DNA]</scope>
    <source>
        <strain evidence="7">Derp</strain>
    </source>
</reference>
<dbReference type="SUPFAM" id="SSF53383">
    <property type="entry name" value="PLP-dependent transferases"/>
    <property type="match status" value="1"/>
</dbReference>
<keyword evidence="8" id="KW-1185">Reference proteome</keyword>
<dbReference type="Gene3D" id="3.90.1150.10">
    <property type="entry name" value="Aspartate Aminotransferase, domain 1"/>
    <property type="match status" value="1"/>
</dbReference>
<comment type="catalytic activity">
    <reaction evidence="4">
        <text>glyoxylate + L-alanine = glycine + pyruvate</text>
        <dbReference type="Rhea" id="RHEA:24248"/>
        <dbReference type="ChEBI" id="CHEBI:15361"/>
        <dbReference type="ChEBI" id="CHEBI:36655"/>
        <dbReference type="ChEBI" id="CHEBI:57305"/>
        <dbReference type="ChEBI" id="CHEBI:57972"/>
        <dbReference type="EC" id="2.6.1.44"/>
    </reaction>
</comment>
<accession>A0ABQ8IRZ4</accession>
<evidence type="ECO:0000259" key="6">
    <source>
        <dbReference type="Pfam" id="PF00266"/>
    </source>
</evidence>
<evidence type="ECO:0000256" key="2">
    <source>
        <dbReference type="ARBA" id="ARBA00009236"/>
    </source>
</evidence>
<evidence type="ECO:0000256" key="4">
    <source>
        <dbReference type="PIRNR" id="PIRNR000524"/>
    </source>
</evidence>
<keyword evidence="3 4" id="KW-0663">Pyridoxal phosphate</keyword>
<organism evidence="7 8">
    <name type="scientific">Dermatophagoides pteronyssinus</name>
    <name type="common">European house dust mite</name>
    <dbReference type="NCBI Taxonomy" id="6956"/>
    <lineage>
        <taxon>Eukaryota</taxon>
        <taxon>Metazoa</taxon>
        <taxon>Ecdysozoa</taxon>
        <taxon>Arthropoda</taxon>
        <taxon>Chelicerata</taxon>
        <taxon>Arachnida</taxon>
        <taxon>Acari</taxon>
        <taxon>Acariformes</taxon>
        <taxon>Sarcoptiformes</taxon>
        <taxon>Astigmata</taxon>
        <taxon>Psoroptidia</taxon>
        <taxon>Analgoidea</taxon>
        <taxon>Pyroglyphidae</taxon>
        <taxon>Dermatophagoidinae</taxon>
        <taxon>Dermatophagoides</taxon>
    </lineage>
</organism>
<dbReference type="InterPro" id="IPR000192">
    <property type="entry name" value="Aminotrans_V_dom"/>
</dbReference>
<protein>
    <recommendedName>
        <fullName evidence="4">Alanine--glyoxylate aminotransferase</fullName>
        <ecNumber evidence="4">2.6.1.44</ecNumber>
    </recommendedName>
</protein>
<dbReference type="Gene3D" id="3.40.640.10">
    <property type="entry name" value="Type I PLP-dependent aspartate aminotransferase-like (Major domain)"/>
    <property type="match status" value="1"/>
</dbReference>
<feature type="domain" description="Aminotransferase class V" evidence="6">
    <location>
        <begin position="50"/>
        <end position="352"/>
    </location>
</feature>
<feature type="coiled-coil region" evidence="5">
    <location>
        <begin position="288"/>
        <end position="315"/>
    </location>
</feature>
<sequence length="405" mass="45669">MNLMKSEPDHRLMIKTFQEDFMPHEKLLMIPGPTNLNPNVLQSLSKPLLSHTDPQFYELLDQIQNGIRYLFQTNNPYTFAITGSATIAMETAICNLLLPGQTLLSLVHGYWGNRVATMGSRLGYNTNIIQNNKFGENFTLIQIENALRKYRPSVMYVCHGDSSLGCVQNLNGIGKLCHRYNCLLIVDAVVSLCTTQLEMDNMEIDVLFSGCQKALSGPPGISLISFSDKAVQIIKSRSNMCPISSFYMDINLVAKAWGLDNNNVHTYHYTPAINLLYGIHAAIREIINEDLSKVIERHQKAKHHLEKQIQNIGLKLLIQESENRLAGITSVLIPDDIDGNMLIQFMYTKHDILIGGSLLASDPNVPKFWRIGYLGVNADRKKINQTIESLQEALQQQRNKFKAHL</sequence>
<dbReference type="Proteomes" id="UP000887458">
    <property type="component" value="Unassembled WGS sequence"/>
</dbReference>
<dbReference type="PANTHER" id="PTHR21152">
    <property type="entry name" value="AMINOTRANSFERASE CLASS V"/>
    <property type="match status" value="1"/>
</dbReference>
<reference evidence="7 8" key="1">
    <citation type="journal article" date="2018" name="J. Allergy Clin. Immunol.">
        <title>High-quality assembly of Dermatophagoides pteronyssinus genome and transcriptome reveals a wide range of novel allergens.</title>
        <authorList>
            <person name="Liu X.Y."/>
            <person name="Yang K.Y."/>
            <person name="Wang M.Q."/>
            <person name="Kwok J.S."/>
            <person name="Zeng X."/>
            <person name="Yang Z."/>
            <person name="Xiao X.J."/>
            <person name="Lau C.P."/>
            <person name="Li Y."/>
            <person name="Huang Z.M."/>
            <person name="Ba J.G."/>
            <person name="Yim A.K."/>
            <person name="Ouyang C.Y."/>
            <person name="Ngai S.M."/>
            <person name="Chan T.F."/>
            <person name="Leung E.L."/>
            <person name="Liu L."/>
            <person name="Liu Z.G."/>
            <person name="Tsui S.K."/>
        </authorList>
    </citation>
    <scope>NUCLEOTIDE SEQUENCE [LARGE SCALE GENOMIC DNA]</scope>
    <source>
        <strain evidence="7">Derp</strain>
    </source>
</reference>
<proteinExistence type="inferred from homology"/>
<comment type="caution">
    <text evidence="7">The sequence shown here is derived from an EMBL/GenBank/DDBJ whole genome shotgun (WGS) entry which is preliminary data.</text>
</comment>
<evidence type="ECO:0000256" key="1">
    <source>
        <dbReference type="ARBA" id="ARBA00001933"/>
    </source>
</evidence>
<comment type="similarity">
    <text evidence="2 4">Belongs to the class-V pyridoxal-phosphate-dependent aminotransferase family.</text>
</comment>
<dbReference type="Pfam" id="PF00266">
    <property type="entry name" value="Aminotran_5"/>
    <property type="match status" value="1"/>
</dbReference>
<gene>
    <name evidence="7" type="ORF">DERP_006766</name>
</gene>
<comment type="cofactor">
    <cofactor evidence="1 4">
        <name>pyridoxal 5'-phosphate</name>
        <dbReference type="ChEBI" id="CHEBI:597326"/>
    </cofactor>
</comment>
<dbReference type="InterPro" id="IPR024169">
    <property type="entry name" value="SP_NH2Trfase/AEP_transaminase"/>
</dbReference>
<dbReference type="PANTHER" id="PTHR21152:SF40">
    <property type="entry name" value="ALANINE--GLYOXYLATE AMINOTRANSFERASE"/>
    <property type="match status" value="1"/>
</dbReference>